<reference evidence="6 7" key="1">
    <citation type="journal article" date="2023" name="Sci. Data">
        <title>Genome assembly of the Korean intertidal mud-creeper Batillaria attramentaria.</title>
        <authorList>
            <person name="Patra A.K."/>
            <person name="Ho P.T."/>
            <person name="Jun S."/>
            <person name="Lee S.J."/>
            <person name="Kim Y."/>
            <person name="Won Y.J."/>
        </authorList>
    </citation>
    <scope>NUCLEOTIDE SEQUENCE [LARGE SCALE GENOMIC DNA]</scope>
    <source>
        <strain evidence="6">Wonlab-2016</strain>
    </source>
</reference>
<evidence type="ECO:0000256" key="3">
    <source>
        <dbReference type="ARBA" id="ARBA00023134"/>
    </source>
</evidence>
<keyword evidence="2" id="KW-0547">Nucleotide-binding</keyword>
<protein>
    <recommendedName>
        <fullName evidence="5">AIG1-type G domain-containing protein</fullName>
    </recommendedName>
</protein>
<dbReference type="PROSITE" id="PS51720">
    <property type="entry name" value="G_AIG1"/>
    <property type="match status" value="1"/>
</dbReference>
<organism evidence="6 7">
    <name type="scientific">Batillaria attramentaria</name>
    <dbReference type="NCBI Taxonomy" id="370345"/>
    <lineage>
        <taxon>Eukaryota</taxon>
        <taxon>Metazoa</taxon>
        <taxon>Spiralia</taxon>
        <taxon>Lophotrochozoa</taxon>
        <taxon>Mollusca</taxon>
        <taxon>Gastropoda</taxon>
        <taxon>Caenogastropoda</taxon>
        <taxon>Sorbeoconcha</taxon>
        <taxon>Cerithioidea</taxon>
        <taxon>Batillariidae</taxon>
        <taxon>Batillaria</taxon>
    </lineage>
</organism>
<keyword evidence="4" id="KW-0472">Membrane</keyword>
<sequence>MQAARPGPHVVLYVVRCQRYTDEDHAIFCMLKRLLGENVTNHMIVVMTGGDILEEGGVTGADVIQTAPAYFREVLEECGERLVVLNNKAKDTKTEVGRLFLEVEKVLRKTSGSPYMCKTAYPRPRDKELLRKELESLCVLEHKRERLKEECKKREILHQFHFASEQLTHETLRVILTSTDKSTEGRSILSSDDRQGHWTSITQSCRRREFNIQGTHIQIVEAPGILDTSRDEESLRKEVTKCVLLSAPGPHAVILVVKLRDRFTAKEYLAYEILKQLFGPRVVDYMIIAFTGAGKDVALQQIVRSAAKSVLEEVQNRCLYCNTSATDNQTRNMEILKLIEMINKLKYTSKKPFFVNSQIEEAEVAIETEIKKMTQMNLMPEIKARETLMMNIENDLKPSFTQFVARHIGVGTMVAGALALEKTGGLAHLAVGLGVCVLVALANLLVK</sequence>
<dbReference type="InterPro" id="IPR006703">
    <property type="entry name" value="G_AIG1"/>
</dbReference>
<dbReference type="EMBL" id="JACVVK020000296">
    <property type="protein sequence ID" value="KAK7479759.1"/>
    <property type="molecule type" value="Genomic_DNA"/>
</dbReference>
<dbReference type="InterPro" id="IPR045058">
    <property type="entry name" value="GIMA/IAN/Toc"/>
</dbReference>
<comment type="similarity">
    <text evidence="1">Belongs to the TRAFAC class TrmE-Era-EngA-EngB-Septin-like GTPase superfamily. AIG1/Toc34/Toc159-like paraseptin GTPase family. IAN subfamily.</text>
</comment>
<evidence type="ECO:0000256" key="1">
    <source>
        <dbReference type="ARBA" id="ARBA00008535"/>
    </source>
</evidence>
<feature type="domain" description="AIG1-type G" evidence="5">
    <location>
        <begin position="166"/>
        <end position="363"/>
    </location>
</feature>
<evidence type="ECO:0000256" key="2">
    <source>
        <dbReference type="ARBA" id="ARBA00022741"/>
    </source>
</evidence>
<accession>A0ABD0JYF0</accession>
<evidence type="ECO:0000256" key="4">
    <source>
        <dbReference type="SAM" id="Phobius"/>
    </source>
</evidence>
<dbReference type="Pfam" id="PF04548">
    <property type="entry name" value="AIG1"/>
    <property type="match status" value="2"/>
</dbReference>
<keyword evidence="3" id="KW-0342">GTP-binding</keyword>
<dbReference type="InterPro" id="IPR027417">
    <property type="entry name" value="P-loop_NTPase"/>
</dbReference>
<dbReference type="GO" id="GO:0005525">
    <property type="term" value="F:GTP binding"/>
    <property type="evidence" value="ECO:0007669"/>
    <property type="project" value="UniProtKB-KW"/>
</dbReference>
<dbReference type="PANTHER" id="PTHR10903">
    <property type="entry name" value="GTPASE, IMAP FAMILY MEMBER-RELATED"/>
    <property type="match status" value="1"/>
</dbReference>
<proteinExistence type="inferred from homology"/>
<feature type="transmembrane region" description="Helical" evidence="4">
    <location>
        <begin position="426"/>
        <end position="446"/>
    </location>
</feature>
<comment type="caution">
    <text evidence="6">The sequence shown here is derived from an EMBL/GenBank/DDBJ whole genome shotgun (WGS) entry which is preliminary data.</text>
</comment>
<dbReference type="AlphaFoldDB" id="A0ABD0JYF0"/>
<evidence type="ECO:0000313" key="6">
    <source>
        <dbReference type="EMBL" id="KAK7479759.1"/>
    </source>
</evidence>
<dbReference type="Proteomes" id="UP001519460">
    <property type="component" value="Unassembled WGS sequence"/>
</dbReference>
<keyword evidence="4" id="KW-1133">Transmembrane helix</keyword>
<dbReference type="PANTHER" id="PTHR10903:SF184">
    <property type="entry name" value="GTP-BINDING PROTEIN A"/>
    <property type="match status" value="1"/>
</dbReference>
<dbReference type="SUPFAM" id="SSF52540">
    <property type="entry name" value="P-loop containing nucleoside triphosphate hydrolases"/>
    <property type="match status" value="1"/>
</dbReference>
<keyword evidence="4" id="KW-0812">Transmembrane</keyword>
<dbReference type="Gene3D" id="3.40.50.300">
    <property type="entry name" value="P-loop containing nucleotide triphosphate hydrolases"/>
    <property type="match status" value="2"/>
</dbReference>
<keyword evidence="7" id="KW-1185">Reference proteome</keyword>
<evidence type="ECO:0000313" key="7">
    <source>
        <dbReference type="Proteomes" id="UP001519460"/>
    </source>
</evidence>
<name>A0ABD0JYF0_9CAEN</name>
<evidence type="ECO:0000259" key="5">
    <source>
        <dbReference type="PROSITE" id="PS51720"/>
    </source>
</evidence>
<gene>
    <name evidence="6" type="ORF">BaRGS_00029035</name>
</gene>